<feature type="region of interest" description="Disordered" evidence="6">
    <location>
        <begin position="97"/>
        <end position="124"/>
    </location>
</feature>
<feature type="compositionally biased region" description="Basic and acidic residues" evidence="6">
    <location>
        <begin position="290"/>
        <end position="306"/>
    </location>
</feature>
<evidence type="ECO:0000256" key="2">
    <source>
        <dbReference type="ARBA" id="ARBA00009190"/>
    </source>
</evidence>
<evidence type="ECO:0000256" key="5">
    <source>
        <dbReference type="ARBA" id="ARBA00023136"/>
    </source>
</evidence>
<dbReference type="eggNOG" id="KOG2881">
    <property type="taxonomic scope" value="Eukaryota"/>
</dbReference>
<evidence type="ECO:0000256" key="3">
    <source>
        <dbReference type="ARBA" id="ARBA00022692"/>
    </source>
</evidence>
<dbReference type="Pfam" id="PF01169">
    <property type="entry name" value="GDT1"/>
    <property type="match status" value="2"/>
</dbReference>
<keyword evidence="9" id="KW-1185">Reference proteome</keyword>
<protein>
    <submittedName>
        <fullName evidence="8">Transmembrane protein FT27/PFT27-like</fullName>
    </submittedName>
</protein>
<gene>
    <name evidence="8" type="ORF">CYME_CMS279C</name>
</gene>
<dbReference type="GO" id="GO:0032468">
    <property type="term" value="P:Golgi calcium ion homeostasis"/>
    <property type="evidence" value="ECO:0007669"/>
    <property type="project" value="TreeGrafter"/>
</dbReference>
<evidence type="ECO:0000256" key="6">
    <source>
        <dbReference type="SAM" id="MobiDB-lite"/>
    </source>
</evidence>
<sequence>MTRCTARAKLCSGNELLNRDSFATSEANKQLASRCCGEHLRPGGYLDPQPSSGRVRKRPAASVLERTCNYRLILAGLLICALTLVCLLNVEAAPQNTAAGGSASESGASVRARNDMQDPVQTADTLTRKSGVHITLAKREQHAHGRSVLKELKARSFSVATYQSLGMILVTELGDKTFFIAAVLAARHSRFTVLQGALGALVIMTVLSALLGRTFPTLFSPQYTSILAGVLFVYFGVQMLRDYWRLCQKRNRAGGEIDTESNDGSTTCEVAAEGANGSEFDLQALEEKLSRDRERPSWTPGDDGRPLPDAGTRTEQSSMPGPSTWLNIARDKIRVIETLAQLCFSPLFLRAFTLTFLAEWGDRSQIATIALAAHRNIHGVVLGAVLGHLLCTGLAVVGGRLVAHKIPERFIALCGGILFILFGVLSFANDHDDA</sequence>
<comment type="subcellular location">
    <subcellularLocation>
        <location evidence="1">Membrane</location>
        <topology evidence="1">Multi-pass membrane protein</topology>
    </subcellularLocation>
</comment>
<evidence type="ECO:0000256" key="7">
    <source>
        <dbReference type="SAM" id="Phobius"/>
    </source>
</evidence>
<feature type="transmembrane region" description="Helical" evidence="7">
    <location>
        <begin position="165"/>
        <end position="186"/>
    </location>
</feature>
<dbReference type="GO" id="GO:0016020">
    <property type="term" value="C:membrane"/>
    <property type="evidence" value="ECO:0007669"/>
    <property type="project" value="UniProtKB-SubCell"/>
</dbReference>
<feature type="compositionally biased region" description="Low complexity" evidence="6">
    <location>
        <begin position="98"/>
        <end position="109"/>
    </location>
</feature>
<feature type="transmembrane region" description="Helical" evidence="7">
    <location>
        <begin position="72"/>
        <end position="90"/>
    </location>
</feature>
<dbReference type="OrthoDB" id="442680at2759"/>
<keyword evidence="5 7" id="KW-0472">Membrane</keyword>
<proteinExistence type="inferred from homology"/>
<dbReference type="HOGENOM" id="CLU_040186_0_2_1"/>
<evidence type="ECO:0000256" key="1">
    <source>
        <dbReference type="ARBA" id="ARBA00004141"/>
    </source>
</evidence>
<feature type="transmembrane region" description="Helical" evidence="7">
    <location>
        <begin position="410"/>
        <end position="428"/>
    </location>
</feature>
<evidence type="ECO:0000313" key="8">
    <source>
        <dbReference type="EMBL" id="BAM82871.1"/>
    </source>
</evidence>
<reference evidence="8 9" key="1">
    <citation type="journal article" date="2004" name="Nature">
        <title>Genome sequence of the ultrasmall unicellular red alga Cyanidioschyzon merolae 10D.</title>
        <authorList>
            <person name="Matsuzaki M."/>
            <person name="Misumi O."/>
            <person name="Shin-i T."/>
            <person name="Maruyama S."/>
            <person name="Takahara M."/>
            <person name="Miyagishima S."/>
            <person name="Mori T."/>
            <person name="Nishida K."/>
            <person name="Yagisawa F."/>
            <person name="Nishida K."/>
            <person name="Yoshida Y."/>
            <person name="Nishimura Y."/>
            <person name="Nakao S."/>
            <person name="Kobayashi T."/>
            <person name="Momoyama Y."/>
            <person name="Higashiyama T."/>
            <person name="Minoda A."/>
            <person name="Sano M."/>
            <person name="Nomoto H."/>
            <person name="Oishi K."/>
            <person name="Hayashi H."/>
            <person name="Ohta F."/>
            <person name="Nishizaka S."/>
            <person name="Haga S."/>
            <person name="Miura S."/>
            <person name="Morishita T."/>
            <person name="Kabeya Y."/>
            <person name="Terasawa K."/>
            <person name="Suzuki Y."/>
            <person name="Ishii Y."/>
            <person name="Asakawa S."/>
            <person name="Takano H."/>
            <person name="Ohta N."/>
            <person name="Kuroiwa H."/>
            <person name="Tanaka K."/>
            <person name="Shimizu N."/>
            <person name="Sugano S."/>
            <person name="Sato N."/>
            <person name="Nozaki H."/>
            <person name="Ogasawara N."/>
            <person name="Kohara Y."/>
            <person name="Kuroiwa T."/>
        </authorList>
    </citation>
    <scope>NUCLEOTIDE SEQUENCE [LARGE SCALE GENOMIC DNA]</scope>
    <source>
        <strain evidence="8 9">10D</strain>
    </source>
</reference>
<dbReference type="GO" id="GO:0015085">
    <property type="term" value="F:calcium ion transmembrane transporter activity"/>
    <property type="evidence" value="ECO:0007669"/>
    <property type="project" value="TreeGrafter"/>
</dbReference>
<feature type="transmembrane region" description="Helical" evidence="7">
    <location>
        <begin position="223"/>
        <end position="240"/>
    </location>
</feature>
<dbReference type="PANTHER" id="PTHR12608:SF1">
    <property type="entry name" value="TRANSMEMBRANE PROTEIN 165"/>
    <property type="match status" value="1"/>
</dbReference>
<dbReference type="RefSeq" id="XP_005538907.1">
    <property type="nucleotide sequence ID" value="XM_005538850.1"/>
</dbReference>
<feature type="transmembrane region" description="Helical" evidence="7">
    <location>
        <begin position="193"/>
        <end position="211"/>
    </location>
</feature>
<dbReference type="Proteomes" id="UP000007014">
    <property type="component" value="Chromosome 19"/>
</dbReference>
<dbReference type="PANTHER" id="PTHR12608">
    <property type="entry name" value="TRANSMEMBRANE PROTEIN HTP-1 RELATED"/>
    <property type="match status" value="1"/>
</dbReference>
<feature type="transmembrane region" description="Helical" evidence="7">
    <location>
        <begin position="377"/>
        <end position="398"/>
    </location>
</feature>
<name>M1UX04_CYAM1</name>
<dbReference type="GO" id="GO:0005794">
    <property type="term" value="C:Golgi apparatus"/>
    <property type="evidence" value="ECO:0007669"/>
    <property type="project" value="TreeGrafter"/>
</dbReference>
<keyword evidence="3 7" id="KW-0812">Transmembrane</keyword>
<dbReference type="PROSITE" id="PS01214">
    <property type="entry name" value="UPF0016"/>
    <property type="match status" value="1"/>
</dbReference>
<reference evidence="8 9" key="2">
    <citation type="journal article" date="2007" name="BMC Biol.">
        <title>A 100%-complete sequence reveals unusually simple genomic features in the hot-spring red alga Cyanidioschyzon merolae.</title>
        <authorList>
            <person name="Nozaki H."/>
            <person name="Takano H."/>
            <person name="Misumi O."/>
            <person name="Terasawa K."/>
            <person name="Matsuzaki M."/>
            <person name="Maruyama S."/>
            <person name="Nishida K."/>
            <person name="Yagisawa F."/>
            <person name="Yoshida Y."/>
            <person name="Fujiwara T."/>
            <person name="Takio S."/>
            <person name="Tamura K."/>
            <person name="Chung S.J."/>
            <person name="Nakamura S."/>
            <person name="Kuroiwa H."/>
            <person name="Tanaka K."/>
            <person name="Sato N."/>
            <person name="Kuroiwa T."/>
        </authorList>
    </citation>
    <scope>NUCLEOTIDE SEQUENCE [LARGE SCALE GENOMIC DNA]</scope>
    <source>
        <strain evidence="8 9">10D</strain>
    </source>
</reference>
<dbReference type="GO" id="GO:0032472">
    <property type="term" value="P:Golgi calcium ion transport"/>
    <property type="evidence" value="ECO:0007669"/>
    <property type="project" value="TreeGrafter"/>
</dbReference>
<dbReference type="InterPro" id="IPR001727">
    <property type="entry name" value="GDT1-like"/>
</dbReference>
<dbReference type="OMA" id="YMLEAIY"/>
<dbReference type="InterPro" id="IPR049555">
    <property type="entry name" value="GDT1-like_CS"/>
</dbReference>
<feature type="region of interest" description="Disordered" evidence="6">
    <location>
        <begin position="290"/>
        <end position="321"/>
    </location>
</feature>
<keyword evidence="4 7" id="KW-1133">Transmembrane helix</keyword>
<evidence type="ECO:0000313" key="9">
    <source>
        <dbReference type="Proteomes" id="UP000007014"/>
    </source>
</evidence>
<dbReference type="KEGG" id="cme:CYME_CMS279C"/>
<organism evidence="8 9">
    <name type="scientific">Cyanidioschyzon merolae (strain NIES-3377 / 10D)</name>
    <name type="common">Unicellular red alga</name>
    <dbReference type="NCBI Taxonomy" id="280699"/>
    <lineage>
        <taxon>Eukaryota</taxon>
        <taxon>Rhodophyta</taxon>
        <taxon>Bangiophyceae</taxon>
        <taxon>Cyanidiales</taxon>
        <taxon>Cyanidiaceae</taxon>
        <taxon>Cyanidioschyzon</taxon>
    </lineage>
</organism>
<dbReference type="GO" id="GO:0005384">
    <property type="term" value="F:manganese ion transmembrane transporter activity"/>
    <property type="evidence" value="ECO:0007669"/>
    <property type="project" value="TreeGrafter"/>
</dbReference>
<dbReference type="Gramene" id="CMS279CT">
    <property type="protein sequence ID" value="CMS279CT"/>
    <property type="gene ID" value="CMS279C"/>
</dbReference>
<dbReference type="AlphaFoldDB" id="M1UX04"/>
<comment type="similarity">
    <text evidence="2">Belongs to the GDT1 family.</text>
</comment>
<accession>M1UX04</accession>
<evidence type="ECO:0000256" key="4">
    <source>
        <dbReference type="ARBA" id="ARBA00022989"/>
    </source>
</evidence>
<dbReference type="GeneID" id="16997170"/>
<dbReference type="EMBL" id="AP006501">
    <property type="protein sequence ID" value="BAM82871.1"/>
    <property type="molecule type" value="Genomic_DNA"/>
</dbReference>